<dbReference type="OrthoDB" id="9814124at2"/>
<name>A0A2W4EKT3_9HYPH</name>
<dbReference type="Proteomes" id="UP000248925">
    <property type="component" value="Unassembled WGS sequence"/>
</dbReference>
<evidence type="ECO:0000313" key="3">
    <source>
        <dbReference type="Proteomes" id="UP000248925"/>
    </source>
</evidence>
<gene>
    <name evidence="2" type="ORF">CPY51_20025</name>
</gene>
<dbReference type="Gene3D" id="3.40.50.720">
    <property type="entry name" value="NAD(P)-binding Rossmann-like Domain"/>
    <property type="match status" value="1"/>
</dbReference>
<dbReference type="RefSeq" id="WP_111162008.1">
    <property type="nucleotide sequence ID" value="NZ_PCDP01000039.1"/>
</dbReference>
<accession>A0A2W4EKT3</accession>
<comment type="caution">
    <text evidence="2">The sequence shown here is derived from an EMBL/GenBank/DDBJ whole genome shotgun (WGS) entry which is preliminary data.</text>
</comment>
<dbReference type="EMBL" id="PCDP01000039">
    <property type="protein sequence ID" value="PZM11520.1"/>
    <property type="molecule type" value="Genomic_DNA"/>
</dbReference>
<dbReference type="SUPFAM" id="SSF51735">
    <property type="entry name" value="NAD(P)-binding Rossmann-fold domains"/>
    <property type="match status" value="1"/>
</dbReference>
<reference evidence="2 3" key="1">
    <citation type="journal article" date="2018" name="Sci. Rep.">
        <title>Rhizobium tumorigenes sp. nov., a novel plant tumorigenic bacterium isolated from cane gall tumors on thornless blackberry.</title>
        <authorList>
            <person name="Kuzmanovi N."/>
            <person name="Smalla K."/>
            <person name="Gronow S."/>
            <person name="PuBawska J."/>
        </authorList>
    </citation>
    <scope>NUCLEOTIDE SEQUENCE [LARGE SCALE GENOMIC DNA]</scope>
    <source>
        <strain evidence="2 3">CCBAU 85046</strain>
    </source>
</reference>
<dbReference type="Pfam" id="PF01370">
    <property type="entry name" value="Epimerase"/>
    <property type="match status" value="1"/>
</dbReference>
<organism evidence="2 3">
    <name type="scientific">Rhizobium tubonense</name>
    <dbReference type="NCBI Taxonomy" id="484088"/>
    <lineage>
        <taxon>Bacteria</taxon>
        <taxon>Pseudomonadati</taxon>
        <taxon>Pseudomonadota</taxon>
        <taxon>Alphaproteobacteria</taxon>
        <taxon>Hyphomicrobiales</taxon>
        <taxon>Rhizobiaceae</taxon>
        <taxon>Rhizobium/Agrobacterium group</taxon>
        <taxon>Rhizobium</taxon>
    </lineage>
</organism>
<proteinExistence type="predicted"/>
<dbReference type="PANTHER" id="PTHR43245">
    <property type="entry name" value="BIFUNCTIONAL POLYMYXIN RESISTANCE PROTEIN ARNA"/>
    <property type="match status" value="1"/>
</dbReference>
<dbReference type="InterPro" id="IPR036291">
    <property type="entry name" value="NAD(P)-bd_dom_sf"/>
</dbReference>
<sequence length="313" mass="33586">MILVTGATGFVGQALCEELDRRQIAYLPTSRAPRKGFHMSGEIDGTTDWASGLIGVTTVVHLAARVHVMNDVATDPLAAFRAVNVDATLNLARQAAAAGARRFVFLSSIKVNGESTNPGKPFTSHDIPQPGDPYGLSKWEAERALVQLGTQTGMEIVIIRPPLVYGPGVKANFASMMAWVRRGVPLPLGRVANKRSLVFVKNLADLILVCAESDGAANRIFLVSDGRDLSIAELLRKLAEGMGRPVRIFPISPRLLEAVARAAGKGAAARRLLGSLQVDISDTRSATGWTPPYSVDEGLRQTVRAFLKDNPRA</sequence>
<feature type="domain" description="NAD-dependent epimerase/dehydratase" evidence="1">
    <location>
        <begin position="2"/>
        <end position="222"/>
    </location>
</feature>
<dbReference type="CDD" id="cd05232">
    <property type="entry name" value="UDP_G4E_4_SDR_e"/>
    <property type="match status" value="1"/>
</dbReference>
<evidence type="ECO:0000259" key="1">
    <source>
        <dbReference type="Pfam" id="PF01370"/>
    </source>
</evidence>
<keyword evidence="3" id="KW-1185">Reference proteome</keyword>
<dbReference type="InterPro" id="IPR001509">
    <property type="entry name" value="Epimerase_deHydtase"/>
</dbReference>
<dbReference type="AlphaFoldDB" id="A0A2W4EKT3"/>
<protein>
    <submittedName>
        <fullName evidence="2">UDP-glucose 4-epimerase</fullName>
    </submittedName>
</protein>
<evidence type="ECO:0000313" key="2">
    <source>
        <dbReference type="EMBL" id="PZM11520.1"/>
    </source>
</evidence>
<dbReference type="InterPro" id="IPR050177">
    <property type="entry name" value="Lipid_A_modif_metabolic_enz"/>
</dbReference>
<dbReference type="PANTHER" id="PTHR43245:SF58">
    <property type="entry name" value="BLL5923 PROTEIN"/>
    <property type="match status" value="1"/>
</dbReference>